<dbReference type="PANTHER" id="PTHR30283:SF4">
    <property type="entry name" value="PEROXIDE STRESS RESISTANCE PROTEIN YAAA"/>
    <property type="match status" value="1"/>
</dbReference>
<reference evidence="2 3" key="1">
    <citation type="submission" date="2016-10" db="EMBL/GenBank/DDBJ databases">
        <authorList>
            <person name="de Groot N.N."/>
        </authorList>
    </citation>
    <scope>NUCLEOTIDE SEQUENCE [LARGE SCALE GENOMIC DNA]</scope>
    <source>
        <strain evidence="2 3">Sb09</strain>
    </source>
</reference>
<dbReference type="Pfam" id="PF03883">
    <property type="entry name" value="H2O2_YaaD"/>
    <property type="match status" value="1"/>
</dbReference>
<dbReference type="OrthoDB" id="9777133at2"/>
<evidence type="ECO:0000313" key="3">
    <source>
        <dbReference type="Proteomes" id="UP000183162"/>
    </source>
</evidence>
<gene>
    <name evidence="2" type="ORF">SAMN05216400_0993</name>
</gene>
<comment type="similarity">
    <text evidence="1">Belongs to the UPF0246 family.</text>
</comment>
<dbReference type="InterPro" id="IPR005583">
    <property type="entry name" value="YaaA"/>
</dbReference>
<sequence>MKLLIPNAKELNTNQDAFSYQELSQKPQAILDILTDFSVKDLTNFYKINSSKADQEWLRWHRLSDKEAKSYPAWLLYDGLMYRYMNRQQVSQAEQDYLDEHLRIATAFYGLVKPTDLIAPHRLDFQGKLKIGKTSLKQFWREDYDKVIQDDDLIISLLSSEFEQVFSPDIRKRMIKIIFMENRAGKLKIHSTISKKGRGRLVSLMAEKQIETLEDIKTLTFDGFSFSLEHSDDKTITFIRDGE</sequence>
<dbReference type="RefSeq" id="WP_074566812.1">
    <property type="nucleotide sequence ID" value="NZ_FNGX01000002.1"/>
</dbReference>
<name>A0A1G9KWR2_STREI</name>
<dbReference type="HAMAP" id="MF_00652">
    <property type="entry name" value="UPF0246"/>
    <property type="match status" value="1"/>
</dbReference>
<accession>A0A1G9KWR2</accession>
<evidence type="ECO:0000313" key="2">
    <source>
        <dbReference type="EMBL" id="SDL54142.1"/>
    </source>
</evidence>
<proteinExistence type="inferred from homology"/>
<organism evidence="2 3">
    <name type="scientific">Streptococcus equinus</name>
    <name type="common">Streptococcus bovis</name>
    <dbReference type="NCBI Taxonomy" id="1335"/>
    <lineage>
        <taxon>Bacteria</taxon>
        <taxon>Bacillati</taxon>
        <taxon>Bacillota</taxon>
        <taxon>Bacilli</taxon>
        <taxon>Lactobacillales</taxon>
        <taxon>Streptococcaceae</taxon>
        <taxon>Streptococcus</taxon>
    </lineage>
</organism>
<dbReference type="EMBL" id="FNGX01000002">
    <property type="protein sequence ID" value="SDL54142.1"/>
    <property type="molecule type" value="Genomic_DNA"/>
</dbReference>
<dbReference type="NCBIfam" id="NF002543">
    <property type="entry name" value="PRK02101.1-4"/>
    <property type="match status" value="1"/>
</dbReference>
<dbReference type="PANTHER" id="PTHR30283">
    <property type="entry name" value="PEROXIDE STRESS RESPONSE PROTEIN YAAA"/>
    <property type="match status" value="1"/>
</dbReference>
<dbReference type="Proteomes" id="UP000183162">
    <property type="component" value="Unassembled WGS sequence"/>
</dbReference>
<evidence type="ECO:0000256" key="1">
    <source>
        <dbReference type="HAMAP-Rule" id="MF_00652"/>
    </source>
</evidence>
<dbReference type="GO" id="GO:0033194">
    <property type="term" value="P:response to hydroperoxide"/>
    <property type="evidence" value="ECO:0007669"/>
    <property type="project" value="TreeGrafter"/>
</dbReference>
<protein>
    <recommendedName>
        <fullName evidence="1">UPF0246 protein SAMN05216400_0993</fullName>
    </recommendedName>
</protein>
<dbReference type="AlphaFoldDB" id="A0A1G9KWR2"/>
<dbReference type="GO" id="GO:0005829">
    <property type="term" value="C:cytosol"/>
    <property type="evidence" value="ECO:0007669"/>
    <property type="project" value="TreeGrafter"/>
</dbReference>